<gene>
    <name evidence="2" type="ORF">ALTATR162_LOCUS5486</name>
</gene>
<feature type="region of interest" description="Disordered" evidence="1">
    <location>
        <begin position="1"/>
        <end position="21"/>
    </location>
</feature>
<evidence type="ECO:0000313" key="3">
    <source>
        <dbReference type="Proteomes" id="UP000676310"/>
    </source>
</evidence>
<sequence length="68" mass="7635">MKTKEMNAAGDHQKNSRAKGSGYEEAKKLAVAYVYVVDASRTAAEVFEVTKHCSLRKYPWMAREDLAP</sequence>
<organism evidence="2 3">
    <name type="scientific">Alternaria atra</name>
    <dbReference type="NCBI Taxonomy" id="119953"/>
    <lineage>
        <taxon>Eukaryota</taxon>
        <taxon>Fungi</taxon>
        <taxon>Dikarya</taxon>
        <taxon>Ascomycota</taxon>
        <taxon>Pezizomycotina</taxon>
        <taxon>Dothideomycetes</taxon>
        <taxon>Pleosporomycetidae</taxon>
        <taxon>Pleosporales</taxon>
        <taxon>Pleosporineae</taxon>
        <taxon>Pleosporaceae</taxon>
        <taxon>Alternaria</taxon>
        <taxon>Alternaria sect. Ulocladioides</taxon>
    </lineage>
</organism>
<dbReference type="EMBL" id="CAJRGZ010000019">
    <property type="protein sequence ID" value="CAG5159244.1"/>
    <property type="molecule type" value="Genomic_DNA"/>
</dbReference>
<accession>A0A8J2I4W3</accession>
<reference evidence="2" key="1">
    <citation type="submission" date="2021-05" db="EMBL/GenBank/DDBJ databases">
        <authorList>
            <person name="Stam R."/>
        </authorList>
    </citation>
    <scope>NUCLEOTIDE SEQUENCE</scope>
    <source>
        <strain evidence="2">CS162</strain>
    </source>
</reference>
<evidence type="ECO:0000313" key="2">
    <source>
        <dbReference type="EMBL" id="CAG5159244.1"/>
    </source>
</evidence>
<comment type="caution">
    <text evidence="2">The sequence shown here is derived from an EMBL/GenBank/DDBJ whole genome shotgun (WGS) entry which is preliminary data.</text>
</comment>
<dbReference type="RefSeq" id="XP_043169040.1">
    <property type="nucleotide sequence ID" value="XM_043313105.1"/>
</dbReference>
<protein>
    <submittedName>
        <fullName evidence="2">Uncharacterized protein</fullName>
    </submittedName>
</protein>
<keyword evidence="3" id="KW-1185">Reference proteome</keyword>
<dbReference type="Proteomes" id="UP000676310">
    <property type="component" value="Unassembled WGS sequence"/>
</dbReference>
<proteinExistence type="predicted"/>
<dbReference type="GeneID" id="67017269"/>
<evidence type="ECO:0000256" key="1">
    <source>
        <dbReference type="SAM" id="MobiDB-lite"/>
    </source>
</evidence>
<dbReference type="AlphaFoldDB" id="A0A8J2I4W3"/>
<name>A0A8J2I4W3_9PLEO</name>